<organism evidence="8 9">
    <name type="scientific">Sphingomonas oligophenolica</name>
    <dbReference type="NCBI Taxonomy" id="301154"/>
    <lineage>
        <taxon>Bacteria</taxon>
        <taxon>Pseudomonadati</taxon>
        <taxon>Pseudomonadota</taxon>
        <taxon>Alphaproteobacteria</taxon>
        <taxon>Sphingomonadales</taxon>
        <taxon>Sphingomonadaceae</taxon>
        <taxon>Sphingomonas</taxon>
    </lineage>
</organism>
<dbReference type="InterPro" id="IPR036259">
    <property type="entry name" value="MFS_trans_sf"/>
</dbReference>
<dbReference type="InterPro" id="IPR011701">
    <property type="entry name" value="MFS"/>
</dbReference>
<dbReference type="SUPFAM" id="SSF103473">
    <property type="entry name" value="MFS general substrate transporter"/>
    <property type="match status" value="1"/>
</dbReference>
<dbReference type="Proteomes" id="UP001419910">
    <property type="component" value="Unassembled WGS sequence"/>
</dbReference>
<feature type="transmembrane region" description="Helical" evidence="6">
    <location>
        <begin position="389"/>
        <end position="410"/>
    </location>
</feature>
<dbReference type="PANTHER" id="PTHR23518">
    <property type="entry name" value="C-METHYLTRANSFERASE"/>
    <property type="match status" value="1"/>
</dbReference>
<dbReference type="RefSeq" id="WP_343891575.1">
    <property type="nucleotide sequence ID" value="NZ_BAAAEH010000047.1"/>
</dbReference>
<evidence type="ECO:0000256" key="5">
    <source>
        <dbReference type="SAM" id="MobiDB-lite"/>
    </source>
</evidence>
<evidence type="ECO:0000313" key="8">
    <source>
        <dbReference type="EMBL" id="MEN2788917.1"/>
    </source>
</evidence>
<feature type="transmembrane region" description="Helical" evidence="6">
    <location>
        <begin position="361"/>
        <end position="383"/>
    </location>
</feature>
<accession>A0ABU9XZG0</accession>
<feature type="transmembrane region" description="Helical" evidence="6">
    <location>
        <begin position="240"/>
        <end position="260"/>
    </location>
</feature>
<protein>
    <submittedName>
        <fullName evidence="8">MFS transporter</fullName>
    </submittedName>
</protein>
<feature type="transmembrane region" description="Helical" evidence="6">
    <location>
        <begin position="104"/>
        <end position="128"/>
    </location>
</feature>
<keyword evidence="9" id="KW-1185">Reference proteome</keyword>
<feature type="transmembrane region" description="Helical" evidence="6">
    <location>
        <begin position="194"/>
        <end position="214"/>
    </location>
</feature>
<comment type="subcellular location">
    <subcellularLocation>
        <location evidence="1">Membrane</location>
        <topology evidence="1">Multi-pass membrane protein</topology>
    </subcellularLocation>
</comment>
<dbReference type="PANTHER" id="PTHR23518:SF2">
    <property type="entry name" value="MAJOR FACILITATOR SUPERFAMILY TRANSPORTER"/>
    <property type="match status" value="1"/>
</dbReference>
<dbReference type="PROSITE" id="PS50850">
    <property type="entry name" value="MFS"/>
    <property type="match status" value="1"/>
</dbReference>
<evidence type="ECO:0000256" key="6">
    <source>
        <dbReference type="SAM" id="Phobius"/>
    </source>
</evidence>
<keyword evidence="2 6" id="KW-0812">Transmembrane</keyword>
<evidence type="ECO:0000256" key="2">
    <source>
        <dbReference type="ARBA" id="ARBA00022692"/>
    </source>
</evidence>
<keyword evidence="4 6" id="KW-0472">Membrane</keyword>
<feature type="transmembrane region" description="Helical" evidence="6">
    <location>
        <begin position="266"/>
        <end position="288"/>
    </location>
</feature>
<dbReference type="EMBL" id="JBDIME010000003">
    <property type="protein sequence ID" value="MEN2788917.1"/>
    <property type="molecule type" value="Genomic_DNA"/>
</dbReference>
<dbReference type="CDD" id="cd17370">
    <property type="entry name" value="MFS_MJ1317_like"/>
    <property type="match status" value="1"/>
</dbReference>
<gene>
    <name evidence="8" type="ORF">ABC974_04705</name>
</gene>
<dbReference type="PROSITE" id="PS00216">
    <property type="entry name" value="SUGAR_TRANSPORT_1"/>
    <property type="match status" value="1"/>
</dbReference>
<dbReference type="InterPro" id="IPR005829">
    <property type="entry name" value="Sugar_transporter_CS"/>
</dbReference>
<dbReference type="Pfam" id="PF07690">
    <property type="entry name" value="MFS_1"/>
    <property type="match status" value="2"/>
</dbReference>
<evidence type="ECO:0000259" key="7">
    <source>
        <dbReference type="PROSITE" id="PS50850"/>
    </source>
</evidence>
<comment type="caution">
    <text evidence="8">The sequence shown here is derived from an EMBL/GenBank/DDBJ whole genome shotgun (WGS) entry which is preliminary data.</text>
</comment>
<sequence length="417" mass="43351">MAEPKPGGVAPEGDGARPNPRPNPTRRGRFSGLSRDTWLLALASLFADVSTEMLYPVLPVFLTQSLHASGAAVGLIEGIATGVQNIVPGFAGSLSDRLRRRKPLALIGYALAAIAKPLIGLSTVWTGVLGARFLDRLGAGTRSAPRDALLAASADDAHRGRAFGLEGAGDNAGAFLGPVLTVILLAAWGLDLRWIFYLAIVPGFLALAMIFFVSEKRPAAGRAKVTFETDARALPRRYRAYLIATAVAGLGNSSNAFLILRTRELGVSLQATILIYAAFNLVAALVSYPAGALSDRIGRRNILLLGLAVFAVSYLGFALITNLILIGLLFVLYGAYQGIFRAVGKAFASDMVPEARRAGGIGWYSATVGLSGLVASAVAGLLWDHVGHAAAFAYGASLAALGGLALAMLVPAKGGGD</sequence>
<evidence type="ECO:0000256" key="1">
    <source>
        <dbReference type="ARBA" id="ARBA00004141"/>
    </source>
</evidence>
<reference evidence="8 9" key="1">
    <citation type="submission" date="2024-05" db="EMBL/GenBank/DDBJ databases">
        <authorList>
            <person name="Liu Q."/>
            <person name="Xin Y.-H."/>
        </authorList>
    </citation>
    <scope>NUCLEOTIDE SEQUENCE [LARGE SCALE GENOMIC DNA]</scope>
    <source>
        <strain evidence="8 9">CGMCC 1.10181</strain>
    </source>
</reference>
<feature type="region of interest" description="Disordered" evidence="5">
    <location>
        <begin position="1"/>
        <end position="30"/>
    </location>
</feature>
<dbReference type="InterPro" id="IPR020846">
    <property type="entry name" value="MFS_dom"/>
</dbReference>
<evidence type="ECO:0000313" key="9">
    <source>
        <dbReference type="Proteomes" id="UP001419910"/>
    </source>
</evidence>
<proteinExistence type="predicted"/>
<feature type="domain" description="Major facilitator superfamily (MFS) profile" evidence="7">
    <location>
        <begin position="36"/>
        <end position="414"/>
    </location>
</feature>
<dbReference type="Gene3D" id="1.20.1250.20">
    <property type="entry name" value="MFS general substrate transporter like domains"/>
    <property type="match status" value="2"/>
</dbReference>
<keyword evidence="3 6" id="KW-1133">Transmembrane helix</keyword>
<evidence type="ECO:0000256" key="4">
    <source>
        <dbReference type="ARBA" id="ARBA00023136"/>
    </source>
</evidence>
<evidence type="ECO:0000256" key="3">
    <source>
        <dbReference type="ARBA" id="ARBA00022989"/>
    </source>
</evidence>
<name>A0ABU9XZG0_9SPHN</name>
<feature type="transmembrane region" description="Helical" evidence="6">
    <location>
        <begin position="300"/>
        <end position="317"/>
    </location>
</feature>